<dbReference type="Pfam" id="PF00557">
    <property type="entry name" value="Peptidase_M24"/>
    <property type="match status" value="1"/>
</dbReference>
<evidence type="ECO:0000259" key="3">
    <source>
        <dbReference type="Pfam" id="PF00557"/>
    </source>
</evidence>
<keyword evidence="1" id="KW-0479">Metal-binding</keyword>
<evidence type="ECO:0000256" key="1">
    <source>
        <dbReference type="ARBA" id="ARBA00022723"/>
    </source>
</evidence>
<proteinExistence type="predicted"/>
<dbReference type="InterPro" id="IPR032416">
    <property type="entry name" value="Peptidase_M24_C"/>
</dbReference>
<dbReference type="Pfam" id="PF16188">
    <property type="entry name" value="Peptidase_M24_C"/>
    <property type="match status" value="1"/>
</dbReference>
<dbReference type="Pfam" id="PF01321">
    <property type="entry name" value="Creatinase_N"/>
    <property type="match status" value="1"/>
</dbReference>
<dbReference type="RefSeq" id="XP_027202878.1">
    <property type="nucleotide sequence ID" value="XM_027347077.1"/>
</dbReference>
<keyword evidence="2" id="KW-0378">Hydrolase</keyword>
<feature type="domain" description="Peptidase M24" evidence="3">
    <location>
        <begin position="171"/>
        <end position="356"/>
    </location>
</feature>
<evidence type="ECO:0000259" key="5">
    <source>
        <dbReference type="Pfam" id="PF16188"/>
    </source>
</evidence>
<dbReference type="OMA" id="IVHYRIN"/>
<dbReference type="InterPro" id="IPR000587">
    <property type="entry name" value="Creatinase_N"/>
</dbReference>
<feature type="domain" description="Creatinase N-terminal" evidence="4">
    <location>
        <begin position="15"/>
        <end position="98"/>
    </location>
</feature>
<feature type="domain" description="Peptidase M24 C-terminal" evidence="5">
    <location>
        <begin position="375"/>
        <end position="418"/>
    </location>
</feature>
<dbReference type="Proteomes" id="UP000515146">
    <property type="component" value="Unplaced"/>
</dbReference>
<evidence type="ECO:0000259" key="4">
    <source>
        <dbReference type="Pfam" id="PF01321"/>
    </source>
</evidence>
<dbReference type="AlphaFoldDB" id="A0A6P6YBS7"/>
<reference evidence="7" key="1">
    <citation type="submission" date="2025-08" db="UniProtKB">
        <authorList>
            <consortium name="RefSeq"/>
        </authorList>
    </citation>
    <scope>IDENTIFICATION</scope>
    <source>
        <strain evidence="7">Airmid</strain>
    </source>
</reference>
<dbReference type="GO" id="GO:0046872">
    <property type="term" value="F:metal ion binding"/>
    <property type="evidence" value="ECO:0007669"/>
    <property type="project" value="UniProtKB-KW"/>
</dbReference>
<organism evidence="6 7">
    <name type="scientific">Dermatophagoides pteronyssinus</name>
    <name type="common">European house dust mite</name>
    <dbReference type="NCBI Taxonomy" id="6956"/>
    <lineage>
        <taxon>Eukaryota</taxon>
        <taxon>Metazoa</taxon>
        <taxon>Ecdysozoa</taxon>
        <taxon>Arthropoda</taxon>
        <taxon>Chelicerata</taxon>
        <taxon>Arachnida</taxon>
        <taxon>Acari</taxon>
        <taxon>Acariformes</taxon>
        <taxon>Sarcoptiformes</taxon>
        <taxon>Astigmata</taxon>
        <taxon>Psoroptidia</taxon>
        <taxon>Analgoidea</taxon>
        <taxon>Pyroglyphidae</taxon>
        <taxon>Dermatophagoidinae</taxon>
        <taxon>Dermatophagoides</taxon>
    </lineage>
</organism>
<dbReference type="GO" id="GO:0004177">
    <property type="term" value="F:aminopeptidase activity"/>
    <property type="evidence" value="ECO:0007669"/>
    <property type="project" value="UniProtKB-ARBA"/>
</dbReference>
<evidence type="ECO:0000313" key="7">
    <source>
        <dbReference type="RefSeq" id="XP_027202878.1"/>
    </source>
</evidence>
<dbReference type="OrthoDB" id="9995434at2759"/>
<evidence type="ECO:0000313" key="6">
    <source>
        <dbReference type="Proteomes" id="UP000515146"/>
    </source>
</evidence>
<dbReference type="GO" id="GO:0005737">
    <property type="term" value="C:cytoplasm"/>
    <property type="evidence" value="ECO:0007669"/>
    <property type="project" value="UniProtKB-ARBA"/>
</dbReference>
<accession>A0A6P6YBS7</accession>
<dbReference type="PANTHER" id="PTHR43763">
    <property type="entry name" value="XAA-PRO AMINOPEPTIDASE 1"/>
    <property type="match status" value="1"/>
</dbReference>
<dbReference type="InParanoid" id="A0A6P6YBS7"/>
<protein>
    <submittedName>
        <fullName evidence="7">Xaa-Pro aminopeptidase 1-like</fullName>
    </submittedName>
</protein>
<dbReference type="InterPro" id="IPR036005">
    <property type="entry name" value="Creatinase/aminopeptidase-like"/>
</dbReference>
<dbReference type="KEGG" id="dpte:113796779"/>
<dbReference type="InterPro" id="IPR029149">
    <property type="entry name" value="Creatin/AminoP/Spt16_N"/>
</dbReference>
<dbReference type="InterPro" id="IPR050422">
    <property type="entry name" value="X-Pro_aminopeptidase_P"/>
</dbReference>
<dbReference type="SUPFAM" id="SSF55920">
    <property type="entry name" value="Creatinase/aminopeptidase"/>
    <property type="match status" value="1"/>
</dbReference>
<dbReference type="Gene3D" id="3.90.230.10">
    <property type="entry name" value="Creatinase/methionine aminopeptidase superfamily"/>
    <property type="match status" value="1"/>
</dbReference>
<gene>
    <name evidence="7" type="primary">LOC113796779</name>
</gene>
<sequence>MSLIQMNEKDDCTLGKLRNLYKTLKIDCYLVPLTDPHDSEYVLESDQRVKFISGFSGSSAFIIIGTDKVSFFTDGRYTIQAKQELPSDWELANQGLIDFMSKCNIKINFSEDIVQNIKSVKTDKEIELSLLYHARDSLAISTTLCYVTKWYESVSANQIESDTNFSFELLDEEDVCKLLADQRLNKLGADGLSFETISGFNENSAIVHYRINEKTTKKFANDGVLLVDSGAHYSGVVTTDCTRTIYLGTPPDEVIRHYTYTLAAHINLANIVFPNNKLSGSQLDTVCRAELWKRGLDFNHSTGHGVGSGTVVHESPPGICYLSQYKAKPTYFVNHMVVSNEPGLYFPEKYGIRLENVQYSILQKNQIENEDQVHYLCFKQLTMVPYCRKLIDPSLLTKEQLDWLNSYHKEVYEKLAKLCVHLPDYSLSYSNKCDLQLSIGNFLGWLRSETKPFVC</sequence>
<dbReference type="Gene3D" id="3.40.350.10">
    <property type="entry name" value="Creatinase/prolidase N-terminal domain"/>
    <property type="match status" value="1"/>
</dbReference>
<dbReference type="PANTHER" id="PTHR43763:SF6">
    <property type="entry name" value="XAA-PRO AMINOPEPTIDASE 1"/>
    <property type="match status" value="1"/>
</dbReference>
<keyword evidence="6" id="KW-1185">Reference proteome</keyword>
<evidence type="ECO:0000256" key="2">
    <source>
        <dbReference type="ARBA" id="ARBA00022801"/>
    </source>
</evidence>
<name>A0A6P6YBS7_DERPT</name>
<dbReference type="SUPFAM" id="SSF53092">
    <property type="entry name" value="Creatinase/prolidase N-terminal domain"/>
    <property type="match status" value="1"/>
</dbReference>
<dbReference type="InterPro" id="IPR000994">
    <property type="entry name" value="Pept_M24"/>
</dbReference>